<dbReference type="GO" id="GO:0005384">
    <property type="term" value="F:manganese ion transmembrane transporter activity"/>
    <property type="evidence" value="ECO:0007669"/>
    <property type="project" value="InterPro"/>
</dbReference>
<dbReference type="GO" id="GO:0012505">
    <property type="term" value="C:endomembrane system"/>
    <property type="evidence" value="ECO:0007669"/>
    <property type="project" value="UniProtKB-SubCell"/>
</dbReference>
<feature type="transmembrane region" description="Helical" evidence="5">
    <location>
        <begin position="161"/>
        <end position="183"/>
    </location>
</feature>
<keyword evidence="7" id="KW-1185">Reference proteome</keyword>
<evidence type="ECO:0000256" key="4">
    <source>
        <dbReference type="ARBA" id="ARBA00023136"/>
    </source>
</evidence>
<evidence type="ECO:0000256" key="3">
    <source>
        <dbReference type="ARBA" id="ARBA00022989"/>
    </source>
</evidence>
<evidence type="ECO:0008006" key="8">
    <source>
        <dbReference type="Google" id="ProtNLM"/>
    </source>
</evidence>
<dbReference type="AlphaFoldDB" id="A0A9Q4C2M8"/>
<feature type="transmembrane region" description="Helical" evidence="5">
    <location>
        <begin position="131"/>
        <end position="154"/>
    </location>
</feature>
<proteinExistence type="predicted"/>
<name>A0A9Q4C2M8_9EURY</name>
<dbReference type="InterPro" id="IPR008217">
    <property type="entry name" value="Ccc1_fam"/>
</dbReference>
<keyword evidence="2 5" id="KW-0812">Transmembrane</keyword>
<dbReference type="Pfam" id="PF01988">
    <property type="entry name" value="VIT1"/>
    <property type="match status" value="1"/>
</dbReference>
<evidence type="ECO:0000256" key="1">
    <source>
        <dbReference type="ARBA" id="ARBA00004127"/>
    </source>
</evidence>
<dbReference type="RefSeq" id="WP_266085322.1">
    <property type="nucleotide sequence ID" value="NZ_RKLV01000001.1"/>
</dbReference>
<evidence type="ECO:0000313" key="7">
    <source>
        <dbReference type="Proteomes" id="UP001149411"/>
    </source>
</evidence>
<dbReference type="GO" id="GO:0030026">
    <property type="term" value="P:intracellular manganese ion homeostasis"/>
    <property type="evidence" value="ECO:0007669"/>
    <property type="project" value="InterPro"/>
</dbReference>
<gene>
    <name evidence="6" type="ORF">EGH25_00395</name>
</gene>
<reference evidence="6" key="1">
    <citation type="submission" date="2022-09" db="EMBL/GenBank/DDBJ databases">
        <title>Haloadaptaus new haloarchaeum isolated from saline soil.</title>
        <authorList>
            <person name="Duran-Viseras A."/>
            <person name="Sanchez-Porro C."/>
            <person name="Ventosa A."/>
        </authorList>
    </citation>
    <scope>NUCLEOTIDE SEQUENCE</scope>
    <source>
        <strain evidence="6">F3-133</strain>
    </source>
</reference>
<dbReference type="Proteomes" id="UP001149411">
    <property type="component" value="Unassembled WGS sequence"/>
</dbReference>
<keyword evidence="3 5" id="KW-1133">Transmembrane helix</keyword>
<comment type="subcellular location">
    <subcellularLocation>
        <location evidence="1">Endomembrane system</location>
        <topology evidence="1">Multi-pass membrane protein</topology>
    </subcellularLocation>
</comment>
<feature type="transmembrane region" description="Helical" evidence="5">
    <location>
        <begin position="45"/>
        <end position="66"/>
    </location>
</feature>
<sequence length="185" mass="19652">MTRISEVLVDPISRRYFVSNGFDGALTSVGIVVGAYLSGVPDGFTVVKIGVGAAVGLGTSGFWSVWEIEKAEKLAELYEIEESMLEDLDETRPHLKKREARRSNAFMSGLGPILAVLLTVSPFLFEGEPLGMLGATLVSVGVAVAVLFALGAYMGKLSRRAWYVAGARMGLAGVFVALINVLLPG</sequence>
<feature type="transmembrane region" description="Helical" evidence="5">
    <location>
        <begin position="105"/>
        <end position="125"/>
    </location>
</feature>
<evidence type="ECO:0000256" key="2">
    <source>
        <dbReference type="ARBA" id="ARBA00022692"/>
    </source>
</evidence>
<evidence type="ECO:0000313" key="6">
    <source>
        <dbReference type="EMBL" id="MCX2817825.1"/>
    </source>
</evidence>
<feature type="transmembrane region" description="Helical" evidence="5">
    <location>
        <begin position="21"/>
        <end position="39"/>
    </location>
</feature>
<evidence type="ECO:0000256" key="5">
    <source>
        <dbReference type="SAM" id="Phobius"/>
    </source>
</evidence>
<dbReference type="EMBL" id="RKLV01000001">
    <property type="protein sequence ID" value="MCX2817825.1"/>
    <property type="molecule type" value="Genomic_DNA"/>
</dbReference>
<accession>A0A9Q4C2M8</accession>
<keyword evidence="4 5" id="KW-0472">Membrane</keyword>
<comment type="caution">
    <text evidence="6">The sequence shown here is derived from an EMBL/GenBank/DDBJ whole genome shotgun (WGS) entry which is preliminary data.</text>
</comment>
<protein>
    <recommendedName>
        <fullName evidence="8">TIGR00267 family protein</fullName>
    </recommendedName>
</protein>
<organism evidence="6 7">
    <name type="scientific">Halorutilus salinus</name>
    <dbReference type="NCBI Taxonomy" id="2487751"/>
    <lineage>
        <taxon>Archaea</taxon>
        <taxon>Methanobacteriati</taxon>
        <taxon>Methanobacteriota</taxon>
        <taxon>Stenosarchaea group</taxon>
        <taxon>Halobacteria</taxon>
        <taxon>Halorutilales</taxon>
        <taxon>Halorutilaceae</taxon>
        <taxon>Halorutilus</taxon>
    </lineage>
</organism>